<dbReference type="PROSITE" id="PS00045">
    <property type="entry name" value="HISTONE_LIKE"/>
    <property type="match status" value="1"/>
</dbReference>
<dbReference type="InterPro" id="IPR010992">
    <property type="entry name" value="IHF-like_DNA-bd_dom_sf"/>
</dbReference>
<dbReference type="AlphaFoldDB" id="A0A1M6XAA7"/>
<dbReference type="SUPFAM" id="SSF47729">
    <property type="entry name" value="IHF-like DNA-binding proteins"/>
    <property type="match status" value="1"/>
</dbReference>
<dbReference type="RefSeq" id="WP_073113373.1">
    <property type="nucleotide sequence ID" value="NZ_FQZY01000147.1"/>
</dbReference>
<organism evidence="5 6">
    <name type="scientific">Hespellia stercorisuis DSM 15480</name>
    <dbReference type="NCBI Taxonomy" id="1121950"/>
    <lineage>
        <taxon>Bacteria</taxon>
        <taxon>Bacillati</taxon>
        <taxon>Bacillota</taxon>
        <taxon>Clostridia</taxon>
        <taxon>Lachnospirales</taxon>
        <taxon>Lachnospiraceae</taxon>
        <taxon>Hespellia</taxon>
    </lineage>
</organism>
<dbReference type="GO" id="GO:0030261">
    <property type="term" value="P:chromosome condensation"/>
    <property type="evidence" value="ECO:0007669"/>
    <property type="project" value="UniProtKB-KW"/>
</dbReference>
<dbReference type="CDD" id="cd13831">
    <property type="entry name" value="HU"/>
    <property type="match status" value="1"/>
</dbReference>
<evidence type="ECO:0000256" key="2">
    <source>
        <dbReference type="ARBA" id="ARBA00023067"/>
    </source>
</evidence>
<dbReference type="InterPro" id="IPR000119">
    <property type="entry name" value="Hist_DNA-bd"/>
</dbReference>
<reference evidence="5 6" key="1">
    <citation type="submission" date="2016-11" db="EMBL/GenBank/DDBJ databases">
        <authorList>
            <person name="Jaros S."/>
            <person name="Januszkiewicz K."/>
            <person name="Wedrychowicz H."/>
        </authorList>
    </citation>
    <scope>NUCLEOTIDE SEQUENCE [LARGE SCALE GENOMIC DNA]</scope>
    <source>
        <strain evidence="5 6">DSM 15480</strain>
    </source>
</reference>
<dbReference type="InterPro" id="IPR020816">
    <property type="entry name" value="Histone-like_DNA-bd_CS"/>
</dbReference>
<sequence length="90" mass="10169">MNKKEFAKELARKTNLTTDKGMECITAFTEIIEEQLKKGNRIQFVGFGTFETIQRSERTGRNPQTGKEMIIKACTVPKFAAGKQLKDAVK</sequence>
<evidence type="ECO:0000256" key="3">
    <source>
        <dbReference type="ARBA" id="ARBA00023125"/>
    </source>
</evidence>
<comment type="similarity">
    <text evidence="1 4">Belongs to the bacterial histone-like protein family.</text>
</comment>
<dbReference type="GO" id="GO:0030527">
    <property type="term" value="F:structural constituent of chromatin"/>
    <property type="evidence" value="ECO:0007669"/>
    <property type="project" value="InterPro"/>
</dbReference>
<dbReference type="PANTHER" id="PTHR33175">
    <property type="entry name" value="DNA-BINDING PROTEIN HU"/>
    <property type="match status" value="1"/>
</dbReference>
<keyword evidence="6" id="KW-1185">Reference proteome</keyword>
<evidence type="ECO:0000256" key="1">
    <source>
        <dbReference type="ARBA" id="ARBA00010529"/>
    </source>
</evidence>
<dbReference type="PANTHER" id="PTHR33175:SF3">
    <property type="entry name" value="DNA-BINDING PROTEIN HU-BETA"/>
    <property type="match status" value="1"/>
</dbReference>
<dbReference type="SMART" id="SM00411">
    <property type="entry name" value="BHL"/>
    <property type="match status" value="1"/>
</dbReference>
<dbReference type="EMBL" id="FQZY01000147">
    <property type="protein sequence ID" value="SHL02920.1"/>
    <property type="molecule type" value="Genomic_DNA"/>
</dbReference>
<dbReference type="Proteomes" id="UP000184301">
    <property type="component" value="Unassembled WGS sequence"/>
</dbReference>
<dbReference type="GO" id="GO:0003677">
    <property type="term" value="F:DNA binding"/>
    <property type="evidence" value="ECO:0007669"/>
    <property type="project" value="UniProtKB-KW"/>
</dbReference>
<dbReference type="Gene3D" id="4.10.520.10">
    <property type="entry name" value="IHF-like DNA-binding proteins"/>
    <property type="match status" value="1"/>
</dbReference>
<protein>
    <submittedName>
        <fullName evidence="5">DNA-binding protein HU-beta</fullName>
    </submittedName>
</protein>
<proteinExistence type="inferred from homology"/>
<evidence type="ECO:0000313" key="5">
    <source>
        <dbReference type="EMBL" id="SHL02920.1"/>
    </source>
</evidence>
<dbReference type="OrthoDB" id="9799835at2"/>
<dbReference type="Pfam" id="PF00216">
    <property type="entry name" value="Bac_DNA_binding"/>
    <property type="match status" value="1"/>
</dbReference>
<keyword evidence="3 5" id="KW-0238">DNA-binding</keyword>
<name>A0A1M6XAA7_9FIRM</name>
<evidence type="ECO:0000313" key="6">
    <source>
        <dbReference type="Proteomes" id="UP000184301"/>
    </source>
</evidence>
<dbReference type="STRING" id="1121950.SAMN02745243_04181"/>
<evidence type="ECO:0000256" key="4">
    <source>
        <dbReference type="RuleBase" id="RU003939"/>
    </source>
</evidence>
<accession>A0A1M6XAA7</accession>
<keyword evidence="2" id="KW-0226">DNA condensation</keyword>
<gene>
    <name evidence="5" type="ORF">SAMN02745243_04181</name>
</gene>
<dbReference type="PRINTS" id="PR01727">
    <property type="entry name" value="DNABINDINGHU"/>
</dbReference>